<dbReference type="PANTHER" id="PTHR37690">
    <property type="entry name" value="CHORISMATE DEHYDRATASE"/>
    <property type="match status" value="1"/>
</dbReference>
<dbReference type="InterPro" id="IPR030868">
    <property type="entry name" value="MqnA"/>
</dbReference>
<evidence type="ECO:0000256" key="3">
    <source>
        <dbReference type="ARBA" id="ARBA00023239"/>
    </source>
</evidence>
<dbReference type="UniPathway" id="UPA00079"/>
<name>A0A1Q2LHL8_9HELI</name>
<evidence type="ECO:0000256" key="4">
    <source>
        <dbReference type="HAMAP-Rule" id="MF_00995"/>
    </source>
</evidence>
<comment type="similarity">
    <text evidence="4">Belongs to the MqnA/MqnD family. MqnA subfamily.</text>
</comment>
<comment type="pathway">
    <text evidence="1 4">Quinol/quinone metabolism; menaquinone biosynthesis.</text>
</comment>
<dbReference type="InterPro" id="IPR003773">
    <property type="entry name" value="Menaquinone_biosynth"/>
</dbReference>
<evidence type="ECO:0000313" key="6">
    <source>
        <dbReference type="Proteomes" id="UP000188298"/>
    </source>
</evidence>
<dbReference type="GO" id="GO:0009234">
    <property type="term" value="P:menaquinone biosynthetic process"/>
    <property type="evidence" value="ECO:0007669"/>
    <property type="project" value="UniProtKB-UniRule"/>
</dbReference>
<accession>A0A1Q2LHL8</accession>
<dbReference type="SUPFAM" id="SSF53850">
    <property type="entry name" value="Periplasmic binding protein-like II"/>
    <property type="match status" value="1"/>
</dbReference>
<organism evidence="5 6">
    <name type="scientific">Helicobacter bilis</name>
    <dbReference type="NCBI Taxonomy" id="37372"/>
    <lineage>
        <taxon>Bacteria</taxon>
        <taxon>Pseudomonadati</taxon>
        <taxon>Campylobacterota</taxon>
        <taxon>Epsilonproteobacteria</taxon>
        <taxon>Campylobacterales</taxon>
        <taxon>Helicobacteraceae</taxon>
        <taxon>Helicobacter</taxon>
    </lineage>
</organism>
<dbReference type="Pfam" id="PF02621">
    <property type="entry name" value="VitK2_biosynth"/>
    <property type="match status" value="2"/>
</dbReference>
<gene>
    <name evidence="4" type="primary">mqnA</name>
    <name evidence="5" type="ORF">XJ32_07585</name>
</gene>
<dbReference type="RefSeq" id="WP_077388893.1">
    <property type="nucleotide sequence ID" value="NZ_CP019645.1"/>
</dbReference>
<dbReference type="PANTHER" id="PTHR37690:SF1">
    <property type="entry name" value="CHORISMATE DEHYDRATASE"/>
    <property type="match status" value="1"/>
</dbReference>
<sequence>MRFGKIEYLNLLPFDVFLKGYRTSNSFKSTCNYKRSYPAKLNKEFLFRRIDAGFISSIAGMKAHYKTKACKAGIIAYKEVWSVLVLESSPASDYQSATSNALCLVLDLKGAVLIGDRALKYHYDCMYANSKKSNSKRHDSMKSASTYLTYKNLSSKNSNFQNSTLKHNKPSKYYDMAKCWYDKTGLPFVFGRACFHTNDTFYKNLIKDFNHKLGQGKRYKGVKIPHYILMPYVKKIGITKTFAIKYLEHIYYKIEAKEHHALTLFYRYLRIKGIKAPKRF</sequence>
<keyword evidence="2 4" id="KW-0474">Menaquinone biosynthesis</keyword>
<comment type="catalytic activity">
    <reaction evidence="4">
        <text>chorismate = 3-[(1-carboxyvinyl)-oxy]benzoate + H2O</text>
        <dbReference type="Rhea" id="RHEA:40051"/>
        <dbReference type="ChEBI" id="CHEBI:15377"/>
        <dbReference type="ChEBI" id="CHEBI:29748"/>
        <dbReference type="ChEBI" id="CHEBI:76981"/>
        <dbReference type="EC" id="4.2.1.151"/>
    </reaction>
</comment>
<evidence type="ECO:0000256" key="1">
    <source>
        <dbReference type="ARBA" id="ARBA00004863"/>
    </source>
</evidence>
<dbReference type="AlphaFoldDB" id="A0A1Q2LHL8"/>
<protein>
    <recommendedName>
        <fullName evidence="4">Chorismate dehydratase</fullName>
        <ecNumber evidence="4">4.2.1.151</ecNumber>
    </recommendedName>
    <alternativeName>
        <fullName evidence="4">Menaquinone biosynthetic enzyme MqnA</fullName>
    </alternativeName>
</protein>
<dbReference type="EMBL" id="CP019645">
    <property type="protein sequence ID" value="AQQ59970.1"/>
    <property type="molecule type" value="Genomic_DNA"/>
</dbReference>
<comment type="function">
    <text evidence="4">Catalyzes the dehydration of chorismate into 3-[(1-carboxyvinyl)oxy]benzoate, a step in the biosynthesis of menaquinone (MK, vitamin K2).</text>
</comment>
<evidence type="ECO:0000256" key="2">
    <source>
        <dbReference type="ARBA" id="ARBA00022428"/>
    </source>
</evidence>
<proteinExistence type="inferred from homology"/>
<keyword evidence="3 4" id="KW-0456">Lyase</keyword>
<dbReference type="GO" id="GO:0016836">
    <property type="term" value="F:hydro-lyase activity"/>
    <property type="evidence" value="ECO:0007669"/>
    <property type="project" value="UniProtKB-UniRule"/>
</dbReference>
<dbReference type="KEGG" id="hbl:XJ32_07585"/>
<dbReference type="HAMAP" id="MF_00995">
    <property type="entry name" value="MqnA"/>
    <property type="match status" value="1"/>
</dbReference>
<reference evidence="5 6" key="1">
    <citation type="submission" date="2017-02" db="EMBL/GenBank/DDBJ databases">
        <title>Whole genome sequencing of Helicobacter bilis strain AAQJH.</title>
        <authorList>
            <person name="Conlan S."/>
            <person name="Thomas P.J."/>
            <person name="Mullikin J."/>
            <person name="Palmore T.N."/>
            <person name="Frank K.M."/>
            <person name="Segre J.A."/>
        </authorList>
    </citation>
    <scope>NUCLEOTIDE SEQUENCE [LARGE SCALE GENOMIC DNA]</scope>
    <source>
        <strain evidence="5 6">AAQJH</strain>
    </source>
</reference>
<evidence type="ECO:0000313" key="5">
    <source>
        <dbReference type="EMBL" id="AQQ59970.1"/>
    </source>
</evidence>
<dbReference type="Proteomes" id="UP000188298">
    <property type="component" value="Chromosome"/>
</dbReference>
<dbReference type="EC" id="4.2.1.151" evidence="4"/>
<dbReference type="Gene3D" id="3.40.190.10">
    <property type="entry name" value="Periplasmic binding protein-like II"/>
    <property type="match status" value="2"/>
</dbReference>